<dbReference type="EMBL" id="RSED01000003">
    <property type="protein sequence ID" value="RRS05383.1"/>
    <property type="molecule type" value="Genomic_DNA"/>
</dbReference>
<dbReference type="InterPro" id="IPR008979">
    <property type="entry name" value="Galactose-bd-like_sf"/>
</dbReference>
<dbReference type="InterPro" id="IPR013424">
    <property type="entry name" value="Ice-binding_C"/>
</dbReference>
<name>A0A3R8TV07_9BURK</name>
<evidence type="ECO:0000313" key="5">
    <source>
        <dbReference type="EMBL" id="RRS05383.1"/>
    </source>
</evidence>
<evidence type="ECO:0000256" key="1">
    <source>
        <dbReference type="SAM" id="Phobius"/>
    </source>
</evidence>
<feature type="chain" id="PRO_5018708651" evidence="2">
    <location>
        <begin position="20"/>
        <end position="190"/>
    </location>
</feature>
<keyword evidence="1" id="KW-0812">Transmembrane</keyword>
<feature type="signal peptide" evidence="2">
    <location>
        <begin position="1"/>
        <end position="19"/>
    </location>
</feature>
<accession>A0A3R8TV07</accession>
<feature type="transmembrane region" description="Helical" evidence="1">
    <location>
        <begin position="168"/>
        <end position="185"/>
    </location>
</feature>
<dbReference type="Pfam" id="PF04862">
    <property type="entry name" value="DUF642"/>
    <property type="match status" value="1"/>
</dbReference>
<dbReference type="NCBIfam" id="TIGR02595">
    <property type="entry name" value="PEP_CTERM"/>
    <property type="match status" value="1"/>
</dbReference>
<evidence type="ECO:0000259" key="4">
    <source>
        <dbReference type="Pfam" id="PF07589"/>
    </source>
</evidence>
<dbReference type="RefSeq" id="WP_125241952.1">
    <property type="nucleotide sequence ID" value="NZ_RSED01000003.1"/>
</dbReference>
<sequence>MKHLLSIAALSLALSSAHAAVFTDNFDANPLGTNITPAGWAVSAGTVDVIGPGFYDLIPGNGRYIDLDGSSSAAGVLSTALALTAGTQYIASFDLGGNHRNGNSDVVHVSFGSTFATYTITPSSGFTTYSVLFTAATTGNYTLSFDDQGGDQMGALLDNVSVAAVPEPASLALLLGGLAAVSLMARRRAR</sequence>
<dbReference type="SUPFAM" id="SSF49785">
    <property type="entry name" value="Galactose-binding domain-like"/>
    <property type="match status" value="1"/>
</dbReference>
<keyword evidence="1" id="KW-1133">Transmembrane helix</keyword>
<gene>
    <name evidence="5" type="ORF">EIP75_03985</name>
</gene>
<dbReference type="OrthoDB" id="8537210at2"/>
<dbReference type="Pfam" id="PF07589">
    <property type="entry name" value="PEP-CTERM"/>
    <property type="match status" value="1"/>
</dbReference>
<dbReference type="InterPro" id="IPR006946">
    <property type="entry name" value="DGR2-like_dom"/>
</dbReference>
<dbReference type="Gene3D" id="2.60.120.260">
    <property type="entry name" value="Galactose-binding domain-like"/>
    <property type="match status" value="1"/>
</dbReference>
<evidence type="ECO:0000259" key="3">
    <source>
        <dbReference type="Pfam" id="PF04862"/>
    </source>
</evidence>
<dbReference type="Proteomes" id="UP000269265">
    <property type="component" value="Unassembled WGS sequence"/>
</dbReference>
<organism evidence="5 6">
    <name type="scientific">Aquabacterium soli</name>
    <dbReference type="NCBI Taxonomy" id="2493092"/>
    <lineage>
        <taxon>Bacteria</taxon>
        <taxon>Pseudomonadati</taxon>
        <taxon>Pseudomonadota</taxon>
        <taxon>Betaproteobacteria</taxon>
        <taxon>Burkholderiales</taxon>
        <taxon>Aquabacterium</taxon>
    </lineage>
</organism>
<proteinExistence type="predicted"/>
<keyword evidence="6" id="KW-1185">Reference proteome</keyword>
<reference evidence="5 6" key="1">
    <citation type="submission" date="2018-12" db="EMBL/GenBank/DDBJ databases">
        <title>The whole draft genome of Aquabacterium sp. SJQ9.</title>
        <authorList>
            <person name="Sun L."/>
            <person name="Gao X."/>
            <person name="Chen W."/>
            <person name="Huang K."/>
        </authorList>
    </citation>
    <scope>NUCLEOTIDE SEQUENCE [LARGE SCALE GENOMIC DNA]</scope>
    <source>
        <strain evidence="5 6">SJQ9</strain>
    </source>
</reference>
<evidence type="ECO:0000256" key="2">
    <source>
        <dbReference type="SAM" id="SignalP"/>
    </source>
</evidence>
<keyword evidence="1" id="KW-0472">Membrane</keyword>
<comment type="caution">
    <text evidence="5">The sequence shown here is derived from an EMBL/GenBank/DDBJ whole genome shotgun (WGS) entry which is preliminary data.</text>
</comment>
<feature type="domain" description="DUF642" evidence="3">
    <location>
        <begin position="38"/>
        <end position="162"/>
    </location>
</feature>
<feature type="domain" description="Ice-binding protein C-terminal" evidence="4">
    <location>
        <begin position="164"/>
        <end position="188"/>
    </location>
</feature>
<evidence type="ECO:0000313" key="6">
    <source>
        <dbReference type="Proteomes" id="UP000269265"/>
    </source>
</evidence>
<keyword evidence="2" id="KW-0732">Signal</keyword>
<dbReference type="AlphaFoldDB" id="A0A3R8TV07"/>
<protein>
    <submittedName>
        <fullName evidence="5">DUF642 domain-containing protein</fullName>
    </submittedName>
</protein>